<comment type="catalytic activity">
    <reaction evidence="8 12">
        <text>L-arginine + H2O = urea + L-ornithine</text>
        <dbReference type="Rhea" id="RHEA:20569"/>
        <dbReference type="ChEBI" id="CHEBI:15377"/>
        <dbReference type="ChEBI" id="CHEBI:16199"/>
        <dbReference type="ChEBI" id="CHEBI:32682"/>
        <dbReference type="ChEBI" id="CHEBI:46911"/>
        <dbReference type="EC" id="3.5.3.1"/>
    </reaction>
</comment>
<evidence type="ECO:0000313" key="14">
    <source>
        <dbReference type="Proteomes" id="UP000198855"/>
    </source>
</evidence>
<evidence type="ECO:0000256" key="10">
    <source>
        <dbReference type="PROSITE-ProRule" id="PRU00742"/>
    </source>
</evidence>
<dbReference type="RefSeq" id="WP_091180727.1">
    <property type="nucleotide sequence ID" value="NZ_FOMT01000001.1"/>
</dbReference>
<dbReference type="PROSITE" id="PS01053">
    <property type="entry name" value="ARGINASE_1"/>
    <property type="match status" value="1"/>
</dbReference>
<dbReference type="InterPro" id="IPR020855">
    <property type="entry name" value="Ureohydrolase_Mn_BS"/>
</dbReference>
<accession>A0A1I1TK49</accession>
<evidence type="ECO:0000256" key="2">
    <source>
        <dbReference type="ARBA" id="ARBA00012168"/>
    </source>
</evidence>
<dbReference type="NCBIfam" id="TIGR01229">
    <property type="entry name" value="rocF_arginase"/>
    <property type="match status" value="1"/>
</dbReference>
<dbReference type="CDD" id="cd09989">
    <property type="entry name" value="Arginase"/>
    <property type="match status" value="1"/>
</dbReference>
<keyword evidence="6 11" id="KW-0378">Hydrolase</keyword>
<dbReference type="AlphaFoldDB" id="A0A1I1TK49"/>
<evidence type="ECO:0000256" key="12">
    <source>
        <dbReference type="RuleBase" id="RU361159"/>
    </source>
</evidence>
<dbReference type="EC" id="3.5.3.1" evidence="2 9"/>
<evidence type="ECO:0000256" key="8">
    <source>
        <dbReference type="ARBA" id="ARBA00047391"/>
    </source>
</evidence>
<evidence type="ECO:0000313" key="13">
    <source>
        <dbReference type="EMBL" id="SFD59002.1"/>
    </source>
</evidence>
<sequence length="295" mass="30608">MTKLSILSVPFGLGAGHPGSEQAPGHLFQLGLLQSLQQHGCKVDELKLIGSSGIPSPAIQVPMKHSSEVIKTGIALAGAVKAAVSAGNFPFILGGDHSLAMGTLAGLTAQYRRLGVIWIDAHADMNTELTSPSGNMHGIPLAVAQGRAQLSLSHLWPGAGTVAPGNIVLIGARDLDSAEEALIRSEGITCFGMADIRRMGMDGVVAEALRIAGAAADGIHLSFDIDSIDPSEAPGTGTPVQHGLTSDEARQALLLLGRSDQITSAEFVEVNPLLDRADQTAILALELIELFLKSL</sequence>
<evidence type="ECO:0000256" key="9">
    <source>
        <dbReference type="NCBIfam" id="TIGR01229"/>
    </source>
</evidence>
<keyword evidence="4 12" id="KW-0056">Arginine metabolism</keyword>
<protein>
    <recommendedName>
        <fullName evidence="3 9">Arginase</fullName>
        <ecNumber evidence="2 9">3.5.3.1</ecNumber>
    </recommendedName>
</protein>
<dbReference type="SUPFAM" id="SSF52768">
    <property type="entry name" value="Arginase/deacetylase"/>
    <property type="match status" value="1"/>
</dbReference>
<keyword evidence="5 12" id="KW-0479">Metal-binding</keyword>
<dbReference type="InterPro" id="IPR023696">
    <property type="entry name" value="Ureohydrolase_dom_sf"/>
</dbReference>
<dbReference type="Pfam" id="PF00491">
    <property type="entry name" value="Arginase"/>
    <property type="match status" value="1"/>
</dbReference>
<dbReference type="OrthoDB" id="9789727at2"/>
<dbReference type="GO" id="GO:0030145">
    <property type="term" value="F:manganese ion binding"/>
    <property type="evidence" value="ECO:0007669"/>
    <property type="project" value="TreeGrafter"/>
</dbReference>
<dbReference type="Proteomes" id="UP000198855">
    <property type="component" value="Unassembled WGS sequence"/>
</dbReference>
<evidence type="ECO:0000256" key="5">
    <source>
        <dbReference type="ARBA" id="ARBA00022723"/>
    </source>
</evidence>
<name>A0A1I1TK49_9BACL</name>
<keyword evidence="7 12" id="KW-0464">Manganese</keyword>
<dbReference type="GO" id="GO:0006525">
    <property type="term" value="P:arginine metabolic process"/>
    <property type="evidence" value="ECO:0007669"/>
    <property type="project" value="UniProtKB-KW"/>
</dbReference>
<comment type="pathway">
    <text evidence="1">Nitrogen metabolism; urea cycle; L-ornithine and urea from L-arginine: step 1/1.</text>
</comment>
<dbReference type="GO" id="GO:0004053">
    <property type="term" value="F:arginase activity"/>
    <property type="evidence" value="ECO:0007669"/>
    <property type="project" value="UniProtKB-UniRule"/>
</dbReference>
<gene>
    <name evidence="13" type="ORF">SAMN05216378_0552</name>
</gene>
<dbReference type="InterPro" id="IPR006035">
    <property type="entry name" value="Ureohydrolase"/>
</dbReference>
<dbReference type="PANTHER" id="PTHR43782">
    <property type="entry name" value="ARGINASE"/>
    <property type="match status" value="1"/>
</dbReference>
<dbReference type="FunFam" id="3.40.800.10:FF:000012">
    <property type="entry name" value="Arginase"/>
    <property type="match status" value="1"/>
</dbReference>
<dbReference type="Gene3D" id="3.40.800.10">
    <property type="entry name" value="Ureohydrolase domain"/>
    <property type="match status" value="1"/>
</dbReference>
<dbReference type="GO" id="GO:0005737">
    <property type="term" value="C:cytoplasm"/>
    <property type="evidence" value="ECO:0007669"/>
    <property type="project" value="TreeGrafter"/>
</dbReference>
<dbReference type="PROSITE" id="PS51409">
    <property type="entry name" value="ARGINASE_2"/>
    <property type="match status" value="1"/>
</dbReference>
<dbReference type="InterPro" id="IPR014033">
    <property type="entry name" value="Arginase"/>
</dbReference>
<dbReference type="PRINTS" id="PR00116">
    <property type="entry name" value="ARGINASE"/>
</dbReference>
<dbReference type="GO" id="GO:0000050">
    <property type="term" value="P:urea cycle"/>
    <property type="evidence" value="ECO:0007669"/>
    <property type="project" value="UniProtKB-UniPathway"/>
</dbReference>
<evidence type="ECO:0000256" key="7">
    <source>
        <dbReference type="ARBA" id="ARBA00023211"/>
    </source>
</evidence>
<keyword evidence="14" id="KW-1185">Reference proteome</keyword>
<proteinExistence type="inferred from homology"/>
<evidence type="ECO:0000256" key="3">
    <source>
        <dbReference type="ARBA" id="ARBA00018123"/>
    </source>
</evidence>
<reference evidence="14" key="1">
    <citation type="submission" date="2016-10" db="EMBL/GenBank/DDBJ databases">
        <authorList>
            <person name="Varghese N."/>
            <person name="Submissions S."/>
        </authorList>
    </citation>
    <scope>NUCLEOTIDE SEQUENCE [LARGE SCALE GENOMIC DNA]</scope>
    <source>
        <strain evidence="14">CGMCC 1.10784</strain>
    </source>
</reference>
<evidence type="ECO:0000256" key="1">
    <source>
        <dbReference type="ARBA" id="ARBA00005098"/>
    </source>
</evidence>
<dbReference type="EMBL" id="FOMT01000001">
    <property type="protein sequence ID" value="SFD59002.1"/>
    <property type="molecule type" value="Genomic_DNA"/>
</dbReference>
<evidence type="ECO:0000256" key="11">
    <source>
        <dbReference type="RuleBase" id="RU003684"/>
    </source>
</evidence>
<evidence type="ECO:0000256" key="6">
    <source>
        <dbReference type="ARBA" id="ARBA00022801"/>
    </source>
</evidence>
<dbReference type="STRING" id="1045775.SAMN05216378_0552"/>
<comment type="cofactor">
    <cofactor evidence="12">
        <name>Mn(2+)</name>
        <dbReference type="ChEBI" id="CHEBI:29035"/>
    </cofactor>
    <text evidence="12">Binds 2 manganese ions per subunit.</text>
</comment>
<dbReference type="UniPathway" id="UPA00158">
    <property type="reaction ID" value="UER00270"/>
</dbReference>
<comment type="similarity">
    <text evidence="10 11">Belongs to the arginase family.</text>
</comment>
<evidence type="ECO:0000256" key="4">
    <source>
        <dbReference type="ARBA" id="ARBA00022503"/>
    </source>
</evidence>
<dbReference type="PANTHER" id="PTHR43782:SF3">
    <property type="entry name" value="ARGINASE"/>
    <property type="match status" value="1"/>
</dbReference>
<organism evidence="13 14">
    <name type="scientific">Paenibacillus catalpae</name>
    <dbReference type="NCBI Taxonomy" id="1045775"/>
    <lineage>
        <taxon>Bacteria</taxon>
        <taxon>Bacillati</taxon>
        <taxon>Bacillota</taxon>
        <taxon>Bacilli</taxon>
        <taxon>Bacillales</taxon>
        <taxon>Paenibacillaceae</taxon>
        <taxon>Paenibacillus</taxon>
    </lineage>
</organism>